<reference evidence="4" key="1">
    <citation type="journal article" date="2019" name="Int. J. Syst. Evol. Microbiol.">
        <title>The Global Catalogue of Microorganisms (GCM) 10K type strain sequencing project: providing services to taxonomists for standard genome sequencing and annotation.</title>
        <authorList>
            <consortium name="The Broad Institute Genomics Platform"/>
            <consortium name="The Broad Institute Genome Sequencing Center for Infectious Disease"/>
            <person name="Wu L."/>
            <person name="Ma J."/>
        </authorList>
    </citation>
    <scope>NUCLEOTIDE SEQUENCE [LARGE SCALE GENOMIC DNA]</scope>
    <source>
        <strain evidence="4">JCM 18303</strain>
    </source>
</reference>
<dbReference type="PANTHER" id="PTHR46797">
    <property type="entry name" value="HTH-TYPE TRANSCRIPTIONAL REGULATOR"/>
    <property type="match status" value="1"/>
</dbReference>
<name>A0ABP9PP28_9PSEU</name>
<proteinExistence type="predicted"/>
<dbReference type="Pfam" id="PF07883">
    <property type="entry name" value="Cupin_2"/>
    <property type="match status" value="1"/>
</dbReference>
<keyword evidence="1" id="KW-0238">DNA-binding</keyword>
<evidence type="ECO:0000313" key="4">
    <source>
        <dbReference type="Proteomes" id="UP001428817"/>
    </source>
</evidence>
<dbReference type="CDD" id="cd02209">
    <property type="entry name" value="cupin_XRE_C"/>
    <property type="match status" value="1"/>
</dbReference>
<accession>A0ABP9PP28</accession>
<dbReference type="SMART" id="SM00530">
    <property type="entry name" value="HTH_XRE"/>
    <property type="match status" value="1"/>
</dbReference>
<evidence type="ECO:0000259" key="2">
    <source>
        <dbReference type="PROSITE" id="PS50943"/>
    </source>
</evidence>
<dbReference type="InterPro" id="IPR011051">
    <property type="entry name" value="RmlC_Cupin_sf"/>
</dbReference>
<evidence type="ECO:0000256" key="1">
    <source>
        <dbReference type="ARBA" id="ARBA00023125"/>
    </source>
</evidence>
<feature type="domain" description="HTH cro/C1-type" evidence="2">
    <location>
        <begin position="9"/>
        <end position="63"/>
    </location>
</feature>
<dbReference type="InterPro" id="IPR050807">
    <property type="entry name" value="TransReg_Diox_bact_type"/>
</dbReference>
<gene>
    <name evidence="3" type="ORF">GCM10023321_12840</name>
</gene>
<dbReference type="Proteomes" id="UP001428817">
    <property type="component" value="Unassembled WGS sequence"/>
</dbReference>
<dbReference type="PANTHER" id="PTHR46797:SF1">
    <property type="entry name" value="METHYLPHOSPHONATE SYNTHASE"/>
    <property type="match status" value="1"/>
</dbReference>
<dbReference type="SUPFAM" id="SSF47413">
    <property type="entry name" value="lambda repressor-like DNA-binding domains"/>
    <property type="match status" value="1"/>
</dbReference>
<keyword evidence="4" id="KW-1185">Reference proteome</keyword>
<dbReference type="EMBL" id="BAABJP010000004">
    <property type="protein sequence ID" value="GAA5149247.1"/>
    <property type="molecule type" value="Genomic_DNA"/>
</dbReference>
<dbReference type="Gene3D" id="2.60.120.10">
    <property type="entry name" value="Jelly Rolls"/>
    <property type="match status" value="1"/>
</dbReference>
<sequence length="181" mass="19313">MEATFGARVRQRRHQAGWTLEVFARRSGVSRATLSKIERGERRPGLAVAVQIADALGTPLPELLGRSDSPEVQVLREASSAALLDEASGVMRESLFPAIDGVELVRYSLPPGSGAGPFHPHAPGTREVFAVVEGSVRIQAGTHRIDLGVGELAAAPGDLTHTLTNTDEGTTRLILVIIPRR</sequence>
<comment type="caution">
    <text evidence="3">The sequence shown here is derived from an EMBL/GenBank/DDBJ whole genome shotgun (WGS) entry which is preliminary data.</text>
</comment>
<dbReference type="PROSITE" id="PS50943">
    <property type="entry name" value="HTH_CROC1"/>
    <property type="match status" value="1"/>
</dbReference>
<dbReference type="SUPFAM" id="SSF51182">
    <property type="entry name" value="RmlC-like cupins"/>
    <property type="match status" value="1"/>
</dbReference>
<dbReference type="InterPro" id="IPR001387">
    <property type="entry name" value="Cro/C1-type_HTH"/>
</dbReference>
<dbReference type="InterPro" id="IPR013096">
    <property type="entry name" value="Cupin_2"/>
</dbReference>
<dbReference type="Gene3D" id="1.10.260.40">
    <property type="entry name" value="lambda repressor-like DNA-binding domains"/>
    <property type="match status" value="1"/>
</dbReference>
<dbReference type="InterPro" id="IPR014710">
    <property type="entry name" value="RmlC-like_jellyroll"/>
</dbReference>
<dbReference type="Pfam" id="PF13560">
    <property type="entry name" value="HTH_31"/>
    <property type="match status" value="1"/>
</dbReference>
<evidence type="ECO:0000313" key="3">
    <source>
        <dbReference type="EMBL" id="GAA5149247.1"/>
    </source>
</evidence>
<organism evidence="3 4">
    <name type="scientific">Pseudonocardia eucalypti</name>
    <dbReference type="NCBI Taxonomy" id="648755"/>
    <lineage>
        <taxon>Bacteria</taxon>
        <taxon>Bacillati</taxon>
        <taxon>Actinomycetota</taxon>
        <taxon>Actinomycetes</taxon>
        <taxon>Pseudonocardiales</taxon>
        <taxon>Pseudonocardiaceae</taxon>
        <taxon>Pseudonocardia</taxon>
    </lineage>
</organism>
<dbReference type="InterPro" id="IPR010982">
    <property type="entry name" value="Lambda_DNA-bd_dom_sf"/>
</dbReference>
<dbReference type="RefSeq" id="WP_185062833.1">
    <property type="nucleotide sequence ID" value="NZ_BAABJP010000004.1"/>
</dbReference>
<dbReference type="CDD" id="cd00093">
    <property type="entry name" value="HTH_XRE"/>
    <property type="match status" value="1"/>
</dbReference>
<protein>
    <submittedName>
        <fullName evidence="3">Helix-turn-helix domain-containing protein</fullName>
    </submittedName>
</protein>